<evidence type="ECO:0008006" key="4">
    <source>
        <dbReference type="Google" id="ProtNLM"/>
    </source>
</evidence>
<dbReference type="Pfam" id="PF19765">
    <property type="entry name" value="DUF6252"/>
    <property type="match status" value="1"/>
</dbReference>
<evidence type="ECO:0000313" key="2">
    <source>
        <dbReference type="EMBL" id="RMA76807.1"/>
    </source>
</evidence>
<name>A0A3L9ZWQ4_9FLAO</name>
<accession>A0A3L9ZWQ4</accession>
<feature type="signal peptide" evidence="1">
    <location>
        <begin position="1"/>
        <end position="18"/>
    </location>
</feature>
<sequence length="159" mass="17721">MKKTTLLLLVLFSLFSCEEDVKFNNPSIQGMKNNVFWRAVDSRATLLSDGSLLIEAYTANEVLTLKTSSNNLDLYQLGQNNLETAVFLSSKEGNQVMYRTGTDIGAGQIIIEKYDEINKTVTGTFKFNAKNIDAFELVDPILSLQQGVFYKIPVGLQIP</sequence>
<reference evidence="2 3" key="1">
    <citation type="submission" date="2018-10" db="EMBL/GenBank/DDBJ databases">
        <title>Genomic Encyclopedia of Archaeal and Bacterial Type Strains, Phase II (KMG-II): from individual species to whole genera.</title>
        <authorList>
            <person name="Goeker M."/>
        </authorList>
    </citation>
    <scope>NUCLEOTIDE SEQUENCE [LARGE SCALE GENOMIC DNA]</scope>
    <source>
        <strain evidence="2 3">DSM 19727</strain>
    </source>
</reference>
<dbReference type="InterPro" id="IPR046219">
    <property type="entry name" value="DUF6252"/>
</dbReference>
<gene>
    <name evidence="2" type="ORF">BC961_0780</name>
</gene>
<keyword evidence="1" id="KW-0732">Signal</keyword>
<organism evidence="2 3">
    <name type="scientific">Flavobacterium weaverense</name>
    <dbReference type="NCBI Taxonomy" id="271156"/>
    <lineage>
        <taxon>Bacteria</taxon>
        <taxon>Pseudomonadati</taxon>
        <taxon>Bacteroidota</taxon>
        <taxon>Flavobacteriia</taxon>
        <taxon>Flavobacteriales</taxon>
        <taxon>Flavobacteriaceae</taxon>
        <taxon>Flavobacterium</taxon>
    </lineage>
</organism>
<dbReference type="PROSITE" id="PS51257">
    <property type="entry name" value="PROKAR_LIPOPROTEIN"/>
    <property type="match status" value="1"/>
</dbReference>
<keyword evidence="3" id="KW-1185">Reference proteome</keyword>
<dbReference type="EMBL" id="REFH01000008">
    <property type="protein sequence ID" value="RMA76807.1"/>
    <property type="molecule type" value="Genomic_DNA"/>
</dbReference>
<comment type="caution">
    <text evidence="2">The sequence shown here is derived from an EMBL/GenBank/DDBJ whole genome shotgun (WGS) entry which is preliminary data.</text>
</comment>
<evidence type="ECO:0000256" key="1">
    <source>
        <dbReference type="SAM" id="SignalP"/>
    </source>
</evidence>
<feature type="chain" id="PRO_5018060382" description="Lipocalin-like protein" evidence="1">
    <location>
        <begin position="19"/>
        <end position="159"/>
    </location>
</feature>
<dbReference type="Proteomes" id="UP000280368">
    <property type="component" value="Unassembled WGS sequence"/>
</dbReference>
<evidence type="ECO:0000313" key="3">
    <source>
        <dbReference type="Proteomes" id="UP000280368"/>
    </source>
</evidence>
<protein>
    <recommendedName>
        <fullName evidence="4">Lipocalin-like protein</fullName>
    </recommendedName>
</protein>
<dbReference type="OrthoDB" id="1448607at2"/>
<dbReference type="RefSeq" id="WP_121924531.1">
    <property type="nucleotide sequence ID" value="NZ_CBCSGA010000006.1"/>
</dbReference>
<proteinExistence type="predicted"/>
<dbReference type="AlphaFoldDB" id="A0A3L9ZWQ4"/>